<dbReference type="EMBL" id="NHRT01000001">
    <property type="protein sequence ID" value="OWP25780.1"/>
    <property type="molecule type" value="Genomic_DNA"/>
</dbReference>
<accession>A0A246EGP2</accession>
<evidence type="ECO:0000256" key="6">
    <source>
        <dbReference type="SAM" id="Phobius"/>
    </source>
</evidence>
<proteinExistence type="inferred from homology"/>
<keyword evidence="3 6" id="KW-0812">Transmembrane</keyword>
<name>A0A246EGP2_FUSNP</name>
<dbReference type="RefSeq" id="WP_088388985.1">
    <property type="nucleotide sequence ID" value="NZ_CP056004.1"/>
</dbReference>
<comment type="similarity">
    <text evidence="2">Belongs to the GtrA family.</text>
</comment>
<dbReference type="InterPro" id="IPR007267">
    <property type="entry name" value="GtrA_DPMS_TM"/>
</dbReference>
<feature type="transmembrane region" description="Helical" evidence="6">
    <location>
        <begin position="12"/>
        <end position="31"/>
    </location>
</feature>
<evidence type="ECO:0000256" key="3">
    <source>
        <dbReference type="ARBA" id="ARBA00022692"/>
    </source>
</evidence>
<keyword evidence="4 6" id="KW-1133">Transmembrane helix</keyword>
<feature type="transmembrane region" description="Helical" evidence="6">
    <location>
        <begin position="37"/>
        <end position="55"/>
    </location>
</feature>
<sequence length="125" mass="14679">MKKNKLENEILLFIVIGGLATIVDFIIYSYLLTFFSINISKLISMLSSSLFSYFMNKIFTFNKGKNYNSKYLLKYYIVFLINLLTNISVNYYICKWTSIKILAFILATLFGMIVNFIGQKFYVFK</sequence>
<feature type="transmembrane region" description="Helical" evidence="6">
    <location>
        <begin position="99"/>
        <end position="118"/>
    </location>
</feature>
<dbReference type="PANTHER" id="PTHR38459">
    <property type="entry name" value="PROPHAGE BACTOPRENOL-LINKED GLUCOSE TRANSLOCASE HOMOLOG"/>
    <property type="match status" value="1"/>
</dbReference>
<dbReference type="AlphaFoldDB" id="A0A246EGP2"/>
<dbReference type="Pfam" id="PF04138">
    <property type="entry name" value="GtrA_DPMS_TM"/>
    <property type="match status" value="1"/>
</dbReference>
<reference evidence="8 9" key="1">
    <citation type="submission" date="2017-05" db="EMBL/GenBank/DDBJ databases">
        <title>Genome sequencing of Fusobacterium nucleatum subsp. polymorphum KCOM 1001 (=ChDC F119).</title>
        <authorList>
            <person name="Kook J.-K."/>
            <person name="Park S.-N."/>
            <person name="Lim Y.K."/>
            <person name="Roh H."/>
        </authorList>
    </citation>
    <scope>NUCLEOTIDE SEQUENCE [LARGE SCALE GENOMIC DNA]</scope>
    <source>
        <strain evidence="8 9">KCOM 1001</strain>
    </source>
</reference>
<dbReference type="Proteomes" id="UP000197470">
    <property type="component" value="Unassembled WGS sequence"/>
</dbReference>
<evidence type="ECO:0000256" key="1">
    <source>
        <dbReference type="ARBA" id="ARBA00004141"/>
    </source>
</evidence>
<dbReference type="GO" id="GO:0005886">
    <property type="term" value="C:plasma membrane"/>
    <property type="evidence" value="ECO:0007669"/>
    <property type="project" value="TreeGrafter"/>
</dbReference>
<evidence type="ECO:0000256" key="2">
    <source>
        <dbReference type="ARBA" id="ARBA00009399"/>
    </source>
</evidence>
<dbReference type="PANTHER" id="PTHR38459:SF1">
    <property type="entry name" value="PROPHAGE BACTOPRENOL-LINKED GLUCOSE TRANSLOCASE HOMOLOG"/>
    <property type="match status" value="1"/>
</dbReference>
<comment type="subcellular location">
    <subcellularLocation>
        <location evidence="1">Membrane</location>
        <topology evidence="1">Multi-pass membrane protein</topology>
    </subcellularLocation>
</comment>
<feature type="transmembrane region" description="Helical" evidence="6">
    <location>
        <begin position="75"/>
        <end position="93"/>
    </location>
</feature>
<evidence type="ECO:0000259" key="7">
    <source>
        <dbReference type="Pfam" id="PF04138"/>
    </source>
</evidence>
<evidence type="ECO:0000313" key="9">
    <source>
        <dbReference type="Proteomes" id="UP000197470"/>
    </source>
</evidence>
<comment type="caution">
    <text evidence="8">The sequence shown here is derived from an EMBL/GenBank/DDBJ whole genome shotgun (WGS) entry which is preliminary data.</text>
</comment>
<keyword evidence="5 6" id="KW-0472">Membrane</keyword>
<evidence type="ECO:0000256" key="5">
    <source>
        <dbReference type="ARBA" id="ARBA00023136"/>
    </source>
</evidence>
<gene>
    <name evidence="8" type="ORF">CA839_07645</name>
</gene>
<dbReference type="InterPro" id="IPR051401">
    <property type="entry name" value="GtrA_CellWall_Glycosyl"/>
</dbReference>
<protein>
    <recommendedName>
        <fullName evidence="7">GtrA/DPMS transmembrane domain-containing protein</fullName>
    </recommendedName>
</protein>
<organism evidence="8 9">
    <name type="scientific">Fusobacterium nucleatum subsp. polymorphum</name>
    <name type="common">Fusobacterium polymorphum</name>
    <dbReference type="NCBI Taxonomy" id="76857"/>
    <lineage>
        <taxon>Bacteria</taxon>
        <taxon>Fusobacteriati</taxon>
        <taxon>Fusobacteriota</taxon>
        <taxon>Fusobacteriia</taxon>
        <taxon>Fusobacteriales</taxon>
        <taxon>Fusobacteriaceae</taxon>
        <taxon>Fusobacterium</taxon>
    </lineage>
</organism>
<evidence type="ECO:0000313" key="8">
    <source>
        <dbReference type="EMBL" id="OWP25780.1"/>
    </source>
</evidence>
<dbReference type="GO" id="GO:0000271">
    <property type="term" value="P:polysaccharide biosynthetic process"/>
    <property type="evidence" value="ECO:0007669"/>
    <property type="project" value="InterPro"/>
</dbReference>
<feature type="domain" description="GtrA/DPMS transmembrane" evidence="7">
    <location>
        <begin position="13"/>
        <end position="124"/>
    </location>
</feature>
<evidence type="ECO:0000256" key="4">
    <source>
        <dbReference type="ARBA" id="ARBA00022989"/>
    </source>
</evidence>